<organism evidence="1 2">
    <name type="scientific">Arctium lappa</name>
    <name type="common">Greater burdock</name>
    <name type="synonym">Lappa major</name>
    <dbReference type="NCBI Taxonomy" id="4217"/>
    <lineage>
        <taxon>Eukaryota</taxon>
        <taxon>Viridiplantae</taxon>
        <taxon>Streptophyta</taxon>
        <taxon>Embryophyta</taxon>
        <taxon>Tracheophyta</taxon>
        <taxon>Spermatophyta</taxon>
        <taxon>Magnoliopsida</taxon>
        <taxon>eudicotyledons</taxon>
        <taxon>Gunneridae</taxon>
        <taxon>Pentapetalae</taxon>
        <taxon>asterids</taxon>
        <taxon>campanulids</taxon>
        <taxon>Asterales</taxon>
        <taxon>Asteraceae</taxon>
        <taxon>Carduoideae</taxon>
        <taxon>Cardueae</taxon>
        <taxon>Arctiinae</taxon>
        <taxon>Arctium</taxon>
    </lineage>
</organism>
<accession>A0ACB8XDZ1</accession>
<protein>
    <submittedName>
        <fullName evidence="1">Uncharacterized protein</fullName>
    </submittedName>
</protein>
<comment type="caution">
    <text evidence="1">The sequence shown here is derived from an EMBL/GenBank/DDBJ whole genome shotgun (WGS) entry which is preliminary data.</text>
</comment>
<keyword evidence="2" id="KW-1185">Reference proteome</keyword>
<name>A0ACB8XDZ1_ARCLA</name>
<proteinExistence type="predicted"/>
<dbReference type="EMBL" id="CM042064">
    <property type="protein sequence ID" value="KAI3665392.1"/>
    <property type="molecule type" value="Genomic_DNA"/>
</dbReference>
<dbReference type="Proteomes" id="UP001055879">
    <property type="component" value="Linkage Group LG18"/>
</dbReference>
<reference evidence="2" key="1">
    <citation type="journal article" date="2022" name="Mol. Ecol. Resour.">
        <title>The genomes of chicory, endive, great burdock and yacon provide insights into Asteraceae palaeo-polyploidization history and plant inulin production.</title>
        <authorList>
            <person name="Fan W."/>
            <person name="Wang S."/>
            <person name="Wang H."/>
            <person name="Wang A."/>
            <person name="Jiang F."/>
            <person name="Liu H."/>
            <person name="Zhao H."/>
            <person name="Xu D."/>
            <person name="Zhang Y."/>
        </authorList>
    </citation>
    <scope>NUCLEOTIDE SEQUENCE [LARGE SCALE GENOMIC DNA]</scope>
    <source>
        <strain evidence="2">cv. Niubang</strain>
    </source>
</reference>
<evidence type="ECO:0000313" key="2">
    <source>
        <dbReference type="Proteomes" id="UP001055879"/>
    </source>
</evidence>
<sequence length="120" mass="13325">MKQRSRKSKRNTIDFRPFFLSVYFLHLHFRENGGYGGAGVEYTPANVRDNVEDGAAAAVNKKVKMKFTTASNSFFDATTVCTLVGKLKHGVGMEVEAMMVVVNRCYGEVAYAMLGAKENM</sequence>
<gene>
    <name evidence="1" type="ORF">L6452_44016</name>
</gene>
<reference evidence="1 2" key="2">
    <citation type="journal article" date="2022" name="Mol. Ecol. Resour.">
        <title>The genomes of chicory, endive, great burdock and yacon provide insights into Asteraceae paleo-polyploidization history and plant inulin production.</title>
        <authorList>
            <person name="Fan W."/>
            <person name="Wang S."/>
            <person name="Wang H."/>
            <person name="Wang A."/>
            <person name="Jiang F."/>
            <person name="Liu H."/>
            <person name="Zhao H."/>
            <person name="Xu D."/>
            <person name="Zhang Y."/>
        </authorList>
    </citation>
    <scope>NUCLEOTIDE SEQUENCE [LARGE SCALE GENOMIC DNA]</scope>
    <source>
        <strain evidence="2">cv. Niubang</strain>
    </source>
</reference>
<evidence type="ECO:0000313" key="1">
    <source>
        <dbReference type="EMBL" id="KAI3665392.1"/>
    </source>
</evidence>